<dbReference type="Proteomes" id="UP000251960">
    <property type="component" value="Chromosome 3"/>
</dbReference>
<proteinExistence type="predicted"/>
<name>A0A3L6FBE0_MAIZE</name>
<keyword evidence="1" id="KW-0732">Signal</keyword>
<accession>A0A3L6FBE0</accession>
<evidence type="ECO:0000256" key="1">
    <source>
        <dbReference type="SAM" id="SignalP"/>
    </source>
</evidence>
<organism evidence="2">
    <name type="scientific">Zea mays</name>
    <name type="common">Maize</name>
    <dbReference type="NCBI Taxonomy" id="4577"/>
    <lineage>
        <taxon>Eukaryota</taxon>
        <taxon>Viridiplantae</taxon>
        <taxon>Streptophyta</taxon>
        <taxon>Embryophyta</taxon>
        <taxon>Tracheophyta</taxon>
        <taxon>Spermatophyta</taxon>
        <taxon>Magnoliopsida</taxon>
        <taxon>Liliopsida</taxon>
        <taxon>Poales</taxon>
        <taxon>Poaceae</taxon>
        <taxon>PACMAD clade</taxon>
        <taxon>Panicoideae</taxon>
        <taxon>Andropogonodae</taxon>
        <taxon>Andropogoneae</taxon>
        <taxon>Tripsacinae</taxon>
        <taxon>Zea</taxon>
    </lineage>
</organism>
<evidence type="ECO:0000313" key="2">
    <source>
        <dbReference type="EMBL" id="PWZ30544.1"/>
    </source>
</evidence>
<evidence type="ECO:0008006" key="3">
    <source>
        <dbReference type="Google" id="ProtNLM"/>
    </source>
</evidence>
<dbReference type="EMBL" id="NCVQ01000004">
    <property type="protein sequence ID" value="PWZ30544.1"/>
    <property type="molecule type" value="Genomic_DNA"/>
</dbReference>
<feature type="signal peptide" evidence="1">
    <location>
        <begin position="1"/>
        <end position="21"/>
    </location>
</feature>
<feature type="chain" id="PRO_5018210990" description="Secreted protein" evidence="1">
    <location>
        <begin position="22"/>
        <end position="69"/>
    </location>
</feature>
<dbReference type="AlphaFoldDB" id="A0A3L6FBE0"/>
<sequence length="69" mass="7998">MWLLSFSFLFLFLHSPLQLSSRPMGNLLGFRALCCLVVSSMSRVKWFFKPLRALTSLILVFILRSIFPC</sequence>
<gene>
    <name evidence="2" type="ORF">Zm00014a_011844</name>
</gene>
<comment type="caution">
    <text evidence="2">The sequence shown here is derived from an EMBL/GenBank/DDBJ whole genome shotgun (WGS) entry which is preliminary data.</text>
</comment>
<reference evidence="2" key="1">
    <citation type="journal article" date="2018" name="Nat. Genet.">
        <title>Extensive intraspecific gene order and gene structural variations between Mo17 and other maize genomes.</title>
        <authorList>
            <person name="Sun S."/>
            <person name="Zhou Y."/>
            <person name="Chen J."/>
            <person name="Shi J."/>
            <person name="Zhao H."/>
            <person name="Zhao H."/>
            <person name="Song W."/>
            <person name="Zhang M."/>
            <person name="Cui Y."/>
            <person name="Dong X."/>
            <person name="Liu H."/>
            <person name="Ma X."/>
            <person name="Jiao Y."/>
            <person name="Wang B."/>
            <person name="Wei X."/>
            <person name="Stein J.C."/>
            <person name="Glaubitz J.C."/>
            <person name="Lu F."/>
            <person name="Yu G."/>
            <person name="Liang C."/>
            <person name="Fengler K."/>
            <person name="Li B."/>
            <person name="Rafalski A."/>
            <person name="Schnable P.S."/>
            <person name="Ware D.H."/>
            <person name="Buckler E.S."/>
            <person name="Lai J."/>
        </authorList>
    </citation>
    <scope>NUCLEOTIDE SEQUENCE [LARGE SCALE GENOMIC DNA]</scope>
    <source>
        <tissue evidence="2">Seedling</tissue>
    </source>
</reference>
<protein>
    <recommendedName>
        <fullName evidence="3">Secreted protein</fullName>
    </recommendedName>
</protein>